<dbReference type="InterPro" id="IPR050172">
    <property type="entry name" value="SsuD_RutA_monooxygenase"/>
</dbReference>
<keyword evidence="8" id="KW-1185">Reference proteome</keyword>
<dbReference type="GO" id="GO:0008726">
    <property type="term" value="F:alkanesulfonate monooxygenase activity"/>
    <property type="evidence" value="ECO:0007669"/>
    <property type="project" value="TreeGrafter"/>
</dbReference>
<evidence type="ECO:0000259" key="6">
    <source>
        <dbReference type="Pfam" id="PF00296"/>
    </source>
</evidence>
<keyword evidence="2" id="KW-0288">FMN</keyword>
<protein>
    <submittedName>
        <fullName evidence="7">Alkanesulfonate monooxygenase</fullName>
    </submittedName>
</protein>
<evidence type="ECO:0000256" key="3">
    <source>
        <dbReference type="ARBA" id="ARBA00023002"/>
    </source>
</evidence>
<dbReference type="Pfam" id="PF00296">
    <property type="entry name" value="Bac_luciferase"/>
    <property type="match status" value="1"/>
</dbReference>
<keyword evidence="4 7" id="KW-0503">Monooxygenase</keyword>
<accession>A0A1C5HKX7</accession>
<dbReference type="PANTHER" id="PTHR42847">
    <property type="entry name" value="ALKANESULFONATE MONOOXYGENASE"/>
    <property type="match status" value="1"/>
</dbReference>
<dbReference type="SUPFAM" id="SSF51679">
    <property type="entry name" value="Bacterial luciferase-like"/>
    <property type="match status" value="1"/>
</dbReference>
<evidence type="ECO:0000313" key="8">
    <source>
        <dbReference type="Proteomes" id="UP000198217"/>
    </source>
</evidence>
<dbReference type="CDD" id="cd01094">
    <property type="entry name" value="Alkanesulfonate_monoxygenase"/>
    <property type="match status" value="1"/>
</dbReference>
<name>A0A1C5HKX7_9ACTN</name>
<dbReference type="EMBL" id="LT607750">
    <property type="protein sequence ID" value="SCG46567.1"/>
    <property type="molecule type" value="Genomic_DNA"/>
</dbReference>
<evidence type="ECO:0000256" key="5">
    <source>
        <dbReference type="SAM" id="MobiDB-lite"/>
    </source>
</evidence>
<dbReference type="PANTHER" id="PTHR42847:SF4">
    <property type="entry name" value="ALKANESULFONATE MONOOXYGENASE-RELATED"/>
    <property type="match status" value="1"/>
</dbReference>
<keyword evidence="1" id="KW-0285">Flavoprotein</keyword>
<evidence type="ECO:0000256" key="1">
    <source>
        <dbReference type="ARBA" id="ARBA00022630"/>
    </source>
</evidence>
<evidence type="ECO:0000313" key="7">
    <source>
        <dbReference type="EMBL" id="SCG46567.1"/>
    </source>
</evidence>
<keyword evidence="3" id="KW-0560">Oxidoreductase</keyword>
<sequence>MSLQLYWFIPAHGDGREVAKPRAGGPPGVATLRRDPDIDYLAQVAGAVDRLGFAGALVPFGIFCEDPWLVAAALSQRTDRLRFMVAFRPGLLSPTLAAQMSATCQRISGGRLLLNVVVGGDPEEQHRYGDWLAHDQRYVRADEFLAVLRGAWSGPVDLDGEHYRVAGATVMRRPDPPPIFLGGSSAAAQRVAARRADVFLTWAELPAQTGSLVAGVRALAAEAGREIAFGTRFHVISRDTSEQAWAVADAMTANLDPALVARTQERFRRSDSEGQRRMAALHGGRTDRLEIYPNVWAGYGLVRQGPGITLVGSHEEVADRIAEYHAQGLDHLILSGQPHLEEAYWFGEGVMPALRRRGLLAGPDGPDGDRPDPAPPHRRAGQRPEVSVR</sequence>
<dbReference type="InterPro" id="IPR036661">
    <property type="entry name" value="Luciferase-like_sf"/>
</dbReference>
<dbReference type="InterPro" id="IPR011251">
    <property type="entry name" value="Luciferase-like_dom"/>
</dbReference>
<organism evidence="7 8">
    <name type="scientific">Micromonospora echinaurantiaca</name>
    <dbReference type="NCBI Taxonomy" id="47857"/>
    <lineage>
        <taxon>Bacteria</taxon>
        <taxon>Bacillati</taxon>
        <taxon>Actinomycetota</taxon>
        <taxon>Actinomycetes</taxon>
        <taxon>Micromonosporales</taxon>
        <taxon>Micromonosporaceae</taxon>
        <taxon>Micromonospora</taxon>
    </lineage>
</organism>
<proteinExistence type="predicted"/>
<dbReference type="Proteomes" id="UP000198217">
    <property type="component" value="Chromosome I"/>
</dbReference>
<evidence type="ECO:0000256" key="4">
    <source>
        <dbReference type="ARBA" id="ARBA00023033"/>
    </source>
</evidence>
<dbReference type="Gene3D" id="3.20.20.30">
    <property type="entry name" value="Luciferase-like domain"/>
    <property type="match status" value="1"/>
</dbReference>
<gene>
    <name evidence="7" type="ORF">GA0070609_1798</name>
</gene>
<feature type="domain" description="Luciferase-like" evidence="6">
    <location>
        <begin position="6"/>
        <end position="331"/>
    </location>
</feature>
<feature type="region of interest" description="Disordered" evidence="5">
    <location>
        <begin position="357"/>
        <end position="389"/>
    </location>
</feature>
<dbReference type="RefSeq" id="WP_088993374.1">
    <property type="nucleotide sequence ID" value="NZ_LT607750.1"/>
</dbReference>
<evidence type="ECO:0000256" key="2">
    <source>
        <dbReference type="ARBA" id="ARBA00022643"/>
    </source>
</evidence>
<reference evidence="7 8" key="1">
    <citation type="submission" date="2016-06" db="EMBL/GenBank/DDBJ databases">
        <authorList>
            <person name="Kjaerup R.B."/>
            <person name="Dalgaard T.S."/>
            <person name="Juul-Madsen H.R."/>
        </authorList>
    </citation>
    <scope>NUCLEOTIDE SEQUENCE [LARGE SCALE GENOMIC DNA]</scope>
    <source>
        <strain evidence="7 8">DSM 43904</strain>
    </source>
</reference>
<dbReference type="AlphaFoldDB" id="A0A1C5HKX7"/>
<dbReference type="GO" id="GO:0046306">
    <property type="term" value="P:alkanesulfonate catabolic process"/>
    <property type="evidence" value="ECO:0007669"/>
    <property type="project" value="TreeGrafter"/>
</dbReference>